<dbReference type="EMBL" id="CAJOBD010009030">
    <property type="protein sequence ID" value="CAF4126732.1"/>
    <property type="molecule type" value="Genomic_DNA"/>
</dbReference>
<evidence type="ECO:0008006" key="4">
    <source>
        <dbReference type="Google" id="ProtNLM"/>
    </source>
</evidence>
<gene>
    <name evidence="2" type="ORF">JBS370_LOCUS32883</name>
    <name evidence="1" type="ORF">ZHD862_LOCUS30401</name>
</gene>
<dbReference type="InterPro" id="IPR032675">
    <property type="entry name" value="LRR_dom_sf"/>
</dbReference>
<accession>A0A815H760</accession>
<proteinExistence type="predicted"/>
<protein>
    <recommendedName>
        <fullName evidence="4">F-box domain-containing protein</fullName>
    </recommendedName>
</protein>
<reference evidence="1" key="1">
    <citation type="submission" date="2021-02" db="EMBL/GenBank/DDBJ databases">
        <authorList>
            <person name="Nowell W R."/>
        </authorList>
    </citation>
    <scope>NUCLEOTIDE SEQUENCE</scope>
</reference>
<dbReference type="SUPFAM" id="SSF52047">
    <property type="entry name" value="RNI-like"/>
    <property type="match status" value="1"/>
</dbReference>
<dbReference type="AlphaFoldDB" id="A0A815H760"/>
<evidence type="ECO:0000313" key="1">
    <source>
        <dbReference type="EMBL" id="CAF1347940.1"/>
    </source>
</evidence>
<dbReference type="Proteomes" id="UP000663836">
    <property type="component" value="Unassembled WGS sequence"/>
</dbReference>
<dbReference type="Proteomes" id="UP000663864">
    <property type="component" value="Unassembled WGS sequence"/>
</dbReference>
<sequence length="616" mass="74299">MQRKRQRRNVVVDDYHSNKKRKLQNEMTTINTKFRSRFEDLANEILYEVFEYLDIYHVYDGFFNLNKRFQNLLMNSNLSIKINVSTMSKSNFEHYYKDIILPNKHRINCLRLSNPFTIDIVFSPPRIITKFVRLETLIFHNIDAKYLHNILNQSIHLPKLHSLVLTLADCVQDPNKLFLNILRLPRLKYCKITYQTKKVSRSLEVCFDNCEVSPIEHLVMNCRFPIDSFNRLLCYVPELRHLSIDCLIESNDTDIKLCPILLKHLKYVSLNIDNVLFNEFELLVKNYFHSIEVLRLTTRMDQTYLNANRWEKLILSSMPNLRIFDFHHDNSVFEDSPVTYHDLVHQFTSQFWIERQWFFTHQHDWRGRIESGIFYSTNPYRRKDYTFYWELDKQICPHLQENNLNSVKRLLIRNKRTTSDFVNYFPNATELTISYCFERSDEPFIPILHRIVSLEHLTKLHIGLVYFPFEQMVELISLTPNLHTLKLHVLSINETCSKLIKQTDIFRYVLKTNQITNLEFNCPTLKDIQFLVDLFPRLEYIKIGMDNQRMKEILRFLFTNISNKLSHLFFLCIDRVPKRYLQEFDMLLKSENLLNDYFIKLINRQLYLWWSKFLLL</sequence>
<evidence type="ECO:0000313" key="3">
    <source>
        <dbReference type="Proteomes" id="UP000663864"/>
    </source>
</evidence>
<dbReference type="Gene3D" id="3.80.10.10">
    <property type="entry name" value="Ribonuclease Inhibitor"/>
    <property type="match status" value="1"/>
</dbReference>
<comment type="caution">
    <text evidence="1">The sequence shown here is derived from an EMBL/GenBank/DDBJ whole genome shotgun (WGS) entry which is preliminary data.</text>
</comment>
<organism evidence="1 3">
    <name type="scientific">Rotaria sordida</name>
    <dbReference type="NCBI Taxonomy" id="392033"/>
    <lineage>
        <taxon>Eukaryota</taxon>
        <taxon>Metazoa</taxon>
        <taxon>Spiralia</taxon>
        <taxon>Gnathifera</taxon>
        <taxon>Rotifera</taxon>
        <taxon>Eurotatoria</taxon>
        <taxon>Bdelloidea</taxon>
        <taxon>Philodinida</taxon>
        <taxon>Philodinidae</taxon>
        <taxon>Rotaria</taxon>
    </lineage>
</organism>
<name>A0A815H760_9BILA</name>
<evidence type="ECO:0000313" key="2">
    <source>
        <dbReference type="EMBL" id="CAF4126732.1"/>
    </source>
</evidence>
<dbReference type="EMBL" id="CAJNOT010002860">
    <property type="protein sequence ID" value="CAF1347940.1"/>
    <property type="molecule type" value="Genomic_DNA"/>
</dbReference>